<dbReference type="RefSeq" id="XP_008905575.1">
    <property type="nucleotide sequence ID" value="XM_008907327.1"/>
</dbReference>
<reference evidence="1 2" key="2">
    <citation type="submission" date="2013-11" db="EMBL/GenBank/DDBJ databases">
        <title>The Genome Sequence of Phytophthora parasitica INRA-310.</title>
        <authorList>
            <consortium name="The Broad Institute Genomics Platform"/>
            <person name="Russ C."/>
            <person name="Tyler B."/>
            <person name="Panabieres F."/>
            <person name="Shan W."/>
            <person name="Tripathy S."/>
            <person name="Grunwald N."/>
            <person name="Machado M."/>
            <person name="Johnson C.S."/>
            <person name="Arredondo F."/>
            <person name="Hong C."/>
            <person name="Coffey M."/>
            <person name="Young S.K."/>
            <person name="Zeng Q."/>
            <person name="Gargeya S."/>
            <person name="Fitzgerald M."/>
            <person name="Abouelleil A."/>
            <person name="Alvarado L."/>
            <person name="Chapman S.B."/>
            <person name="Gainer-Dewar J."/>
            <person name="Goldberg J."/>
            <person name="Griggs A."/>
            <person name="Gujja S."/>
            <person name="Hansen M."/>
            <person name="Howarth C."/>
            <person name="Imamovic A."/>
            <person name="Ireland A."/>
            <person name="Larimer J."/>
            <person name="McCowan C."/>
            <person name="Murphy C."/>
            <person name="Pearson M."/>
            <person name="Poon T.W."/>
            <person name="Priest M."/>
            <person name="Roberts A."/>
            <person name="Saif S."/>
            <person name="Shea T."/>
            <person name="Sykes S."/>
            <person name="Wortman J."/>
            <person name="Nusbaum C."/>
            <person name="Birren B."/>
        </authorList>
    </citation>
    <scope>NUCLEOTIDE SEQUENCE [LARGE SCALE GENOMIC DNA]</scope>
    <source>
        <strain evidence="1 2">INRA-310</strain>
    </source>
</reference>
<evidence type="ECO:0000313" key="1">
    <source>
        <dbReference type="EMBL" id="ETN09014.1"/>
    </source>
</evidence>
<dbReference type="VEuPathDB" id="FungiDB:PPTG_11079"/>
<dbReference type="GeneID" id="20180647"/>
<sequence>MGGRTDGTLMRVVVRLTPVETELDPQKPEDIEEMTNVVVGTYQRHGQRMYQAMLEQLSDCMRV</sequence>
<organism evidence="1 2">
    <name type="scientific">Phytophthora nicotianae (strain INRA-310)</name>
    <name type="common">Phytophthora parasitica</name>
    <dbReference type="NCBI Taxonomy" id="761204"/>
    <lineage>
        <taxon>Eukaryota</taxon>
        <taxon>Sar</taxon>
        <taxon>Stramenopiles</taxon>
        <taxon>Oomycota</taxon>
        <taxon>Peronosporomycetes</taxon>
        <taxon>Peronosporales</taxon>
        <taxon>Peronosporaceae</taxon>
        <taxon>Phytophthora</taxon>
    </lineage>
</organism>
<dbReference type="OrthoDB" id="108851at2759"/>
<dbReference type="EMBL" id="KI669586">
    <property type="protein sequence ID" value="ETN09014.1"/>
    <property type="molecule type" value="Genomic_DNA"/>
</dbReference>
<name>W2Q8Y6_PHYN3</name>
<proteinExistence type="predicted"/>
<accession>W2Q8Y6</accession>
<dbReference type="Proteomes" id="UP000018817">
    <property type="component" value="Unassembled WGS sequence"/>
</dbReference>
<dbReference type="AlphaFoldDB" id="W2Q8Y6"/>
<gene>
    <name evidence="1" type="ORF">PPTG_11079</name>
</gene>
<protein>
    <submittedName>
        <fullName evidence="1">Uncharacterized protein</fullName>
    </submittedName>
</protein>
<reference evidence="2" key="1">
    <citation type="submission" date="2011-12" db="EMBL/GenBank/DDBJ databases">
        <authorList>
            <consortium name="The Broad Institute Genome Sequencing Platform"/>
            <person name="Russ C."/>
            <person name="Tyler B."/>
            <person name="Panabieres F."/>
            <person name="Shan W."/>
            <person name="Tripathy S."/>
            <person name="Grunwald N."/>
            <person name="Machado M."/>
            <person name="Young S.K."/>
            <person name="Zeng Q."/>
            <person name="Gargeya S."/>
            <person name="Fitzgerald M."/>
            <person name="Haas B."/>
            <person name="Abouelleil A."/>
            <person name="Alvarado L."/>
            <person name="Arachchi H.M."/>
            <person name="Berlin A."/>
            <person name="Chapman S.B."/>
            <person name="Gearin G."/>
            <person name="Goldberg J."/>
            <person name="Griggs A."/>
            <person name="Gujja S."/>
            <person name="Hansen M."/>
            <person name="Heiman D."/>
            <person name="Howarth C."/>
            <person name="Larimer J."/>
            <person name="Lui A."/>
            <person name="MacDonald P.J.P."/>
            <person name="McCowen C."/>
            <person name="Montmayeur A."/>
            <person name="Murphy C."/>
            <person name="Neiman D."/>
            <person name="Pearson M."/>
            <person name="Priest M."/>
            <person name="Roberts A."/>
            <person name="Saif S."/>
            <person name="Shea T."/>
            <person name="Sisk P."/>
            <person name="Stolte C."/>
            <person name="Sykes S."/>
            <person name="Wortman J."/>
            <person name="Nusbaum C."/>
            <person name="Birren B."/>
        </authorList>
    </citation>
    <scope>NUCLEOTIDE SEQUENCE [LARGE SCALE GENOMIC DNA]</scope>
    <source>
        <strain evidence="2">INRA-310</strain>
    </source>
</reference>
<evidence type="ECO:0000313" key="2">
    <source>
        <dbReference type="Proteomes" id="UP000018817"/>
    </source>
</evidence>